<organism evidence="2 3">
    <name type="scientific">Croceicoccus naphthovorans</name>
    <dbReference type="NCBI Taxonomy" id="1348774"/>
    <lineage>
        <taxon>Bacteria</taxon>
        <taxon>Pseudomonadati</taxon>
        <taxon>Pseudomonadota</taxon>
        <taxon>Alphaproteobacteria</taxon>
        <taxon>Sphingomonadales</taxon>
        <taxon>Erythrobacteraceae</taxon>
        <taxon>Croceicoccus</taxon>
    </lineage>
</organism>
<sequence>MILGLILATSLFLISVGSHLVILNAGHTLLEQNCSLLHKLGIALLVLFSHLTVAAFFAAGFWIGEELGLGGFRQAGAMTAMDYFYFSLINVTTLGLADIFPTEHLRVLAGVEALTGFALISCSAQLFWTMMHKGEEA</sequence>
<evidence type="ECO:0000259" key="1">
    <source>
        <dbReference type="Pfam" id="PF07885"/>
    </source>
</evidence>
<dbReference type="Pfam" id="PF07885">
    <property type="entry name" value="Ion_trans_2"/>
    <property type="match status" value="1"/>
</dbReference>
<gene>
    <name evidence="2" type="ORF">AB433_17210</name>
</gene>
<dbReference type="Gene3D" id="1.10.287.70">
    <property type="match status" value="1"/>
</dbReference>
<evidence type="ECO:0000313" key="3">
    <source>
        <dbReference type="Proteomes" id="UP000035287"/>
    </source>
</evidence>
<dbReference type="AlphaFoldDB" id="A0A0G3XIC3"/>
<dbReference type="RefSeq" id="WP_047822771.1">
    <property type="nucleotide sequence ID" value="NZ_CP011770.1"/>
</dbReference>
<keyword evidence="3" id="KW-1185">Reference proteome</keyword>
<dbReference type="SUPFAM" id="SSF81324">
    <property type="entry name" value="Voltage-gated potassium channels"/>
    <property type="match status" value="1"/>
</dbReference>
<protein>
    <submittedName>
        <fullName evidence="2">Membrane protein</fullName>
    </submittedName>
</protein>
<dbReference type="OrthoDB" id="2974133at2"/>
<dbReference type="EMBL" id="CP011770">
    <property type="protein sequence ID" value="AKM11325.1"/>
    <property type="molecule type" value="Genomic_DNA"/>
</dbReference>
<reference evidence="2 3" key="1">
    <citation type="submission" date="2015-06" db="EMBL/GenBank/DDBJ databases">
        <authorList>
            <person name="Zeng Y."/>
            <person name="Huang Y."/>
        </authorList>
    </citation>
    <scope>NUCLEOTIDE SEQUENCE [LARGE SCALE GENOMIC DNA]</scope>
    <source>
        <strain evidence="2 3">PQ-2</strain>
    </source>
</reference>
<feature type="domain" description="Potassium channel" evidence="1">
    <location>
        <begin position="62"/>
        <end position="131"/>
    </location>
</feature>
<dbReference type="STRING" id="1348774.AB433_17210"/>
<proteinExistence type="predicted"/>
<accession>A0A0G3XIC3</accession>
<dbReference type="InterPro" id="IPR013099">
    <property type="entry name" value="K_chnl_dom"/>
</dbReference>
<dbReference type="KEGG" id="cna:AB433_17210"/>
<dbReference type="Proteomes" id="UP000035287">
    <property type="component" value="Chromosome"/>
</dbReference>
<name>A0A0G3XIC3_9SPHN</name>
<dbReference type="PATRIC" id="fig|1348774.3.peg.3616"/>
<evidence type="ECO:0000313" key="2">
    <source>
        <dbReference type="EMBL" id="AKM11325.1"/>
    </source>
</evidence>